<feature type="non-terminal residue" evidence="1">
    <location>
        <position position="1"/>
    </location>
</feature>
<dbReference type="EMBL" id="JANJYI010000007">
    <property type="protein sequence ID" value="KAK2641976.1"/>
    <property type="molecule type" value="Genomic_DNA"/>
</dbReference>
<keyword evidence="2" id="KW-1185">Reference proteome</keyword>
<organism evidence="1 2">
    <name type="scientific">Dipteronia dyeriana</name>
    <dbReference type="NCBI Taxonomy" id="168575"/>
    <lineage>
        <taxon>Eukaryota</taxon>
        <taxon>Viridiplantae</taxon>
        <taxon>Streptophyta</taxon>
        <taxon>Embryophyta</taxon>
        <taxon>Tracheophyta</taxon>
        <taxon>Spermatophyta</taxon>
        <taxon>Magnoliopsida</taxon>
        <taxon>eudicotyledons</taxon>
        <taxon>Gunneridae</taxon>
        <taxon>Pentapetalae</taxon>
        <taxon>rosids</taxon>
        <taxon>malvids</taxon>
        <taxon>Sapindales</taxon>
        <taxon>Sapindaceae</taxon>
        <taxon>Hippocastanoideae</taxon>
        <taxon>Acereae</taxon>
        <taxon>Dipteronia</taxon>
    </lineage>
</organism>
<dbReference type="PANTHER" id="PTHR47150">
    <property type="entry name" value="OS12G0169200 PROTEIN"/>
    <property type="match status" value="1"/>
</dbReference>
<sequence>VFRMLAYGCPVDTIDEYIKIRESTTIESLKRFCRAVVEEFTGQYAGRNGSLTIEAVANYDLWIWHVYSGLSDTNNDINVLEASHLFTNLAQYIAPPAHYVIQGKKYNMGYYLADGPSHFWHKHVSHDIMTTSIIMHNMIIEDERDVDTTIDDHIKAPTPEVEMMLDEST</sequence>
<dbReference type="Proteomes" id="UP001280121">
    <property type="component" value="Unassembled WGS sequence"/>
</dbReference>
<comment type="caution">
    <text evidence="1">The sequence shown here is derived from an EMBL/GenBank/DDBJ whole genome shotgun (WGS) entry which is preliminary data.</text>
</comment>
<dbReference type="AlphaFoldDB" id="A0AAD9TU58"/>
<evidence type="ECO:0000313" key="2">
    <source>
        <dbReference type="Proteomes" id="UP001280121"/>
    </source>
</evidence>
<evidence type="ECO:0000313" key="1">
    <source>
        <dbReference type="EMBL" id="KAK2641976.1"/>
    </source>
</evidence>
<protein>
    <submittedName>
        <fullName evidence="1">Uncharacterized protein</fullName>
    </submittedName>
</protein>
<dbReference type="PANTHER" id="PTHR47150:SF7">
    <property type="entry name" value="NUCLEASE"/>
    <property type="match status" value="1"/>
</dbReference>
<accession>A0AAD9TU58</accession>
<gene>
    <name evidence="1" type="ORF">Ddye_023739</name>
</gene>
<name>A0AAD9TU58_9ROSI</name>
<dbReference type="InterPro" id="IPR006912">
    <property type="entry name" value="Harbinger_derived_prot"/>
</dbReference>
<dbReference type="Pfam" id="PF04827">
    <property type="entry name" value="Plant_tran"/>
    <property type="match status" value="2"/>
</dbReference>
<proteinExistence type="predicted"/>
<reference evidence="1" key="1">
    <citation type="journal article" date="2023" name="Plant J.">
        <title>Genome sequences and population genomics provide insights into the demographic history, inbreeding, and mutation load of two 'living fossil' tree species of Dipteronia.</title>
        <authorList>
            <person name="Feng Y."/>
            <person name="Comes H.P."/>
            <person name="Chen J."/>
            <person name="Zhu S."/>
            <person name="Lu R."/>
            <person name="Zhang X."/>
            <person name="Li P."/>
            <person name="Qiu J."/>
            <person name="Olsen K.M."/>
            <person name="Qiu Y."/>
        </authorList>
    </citation>
    <scope>NUCLEOTIDE SEQUENCE</scope>
    <source>
        <strain evidence="1">KIB01</strain>
    </source>
</reference>